<gene>
    <name evidence="1" type="ORF">AM571_PC01368</name>
</gene>
<dbReference type="EMBL" id="CP017244">
    <property type="protein sequence ID" value="APO79100.1"/>
    <property type="molecule type" value="Genomic_DNA"/>
</dbReference>
<name>A0A1L5PGG8_RHIET</name>
<protein>
    <submittedName>
        <fullName evidence="1">Uncharacterized protein</fullName>
    </submittedName>
</protein>
<dbReference type="Proteomes" id="UP000185109">
    <property type="component" value="Plasmid pRsp8C3c"/>
</dbReference>
<evidence type="ECO:0000313" key="2">
    <source>
        <dbReference type="Proteomes" id="UP000185109"/>
    </source>
</evidence>
<organism evidence="1 2">
    <name type="scientific">Rhizobium etli 8C-3</name>
    <dbReference type="NCBI Taxonomy" id="538025"/>
    <lineage>
        <taxon>Bacteria</taxon>
        <taxon>Pseudomonadati</taxon>
        <taxon>Pseudomonadota</taxon>
        <taxon>Alphaproteobacteria</taxon>
        <taxon>Hyphomicrobiales</taxon>
        <taxon>Rhizobiaceae</taxon>
        <taxon>Rhizobium/Agrobacterium group</taxon>
        <taxon>Rhizobium</taxon>
    </lineage>
</organism>
<sequence>MESLSIGYACHKEASIIRRRPHRLVRCMGGRWQGHVTHHGKPAFGLSIVMFGRPAKEVNGTSAVTRSLSDGGKPIHMQWRCGRKESRRRDSGDTSRSQLVVAANFIAAIHKAISAFRNLLAEKAIVEKQFRRKQPRTRAERMI</sequence>
<keyword evidence="1" id="KW-0614">Plasmid</keyword>
<proteinExistence type="predicted"/>
<geneLocation type="plasmid" evidence="2">
    <name>prsp8c3c</name>
</geneLocation>
<reference evidence="1 2" key="1">
    <citation type="submission" date="2016-09" db="EMBL/GenBank/DDBJ databases">
        <title>The complete genome sequences of Rhizobium gallicum, symbiovars gallicum and phaseoli, symbionts associated to common bean (Phaseolus vulgaris).</title>
        <authorList>
            <person name="Bustos P."/>
            <person name="Santamaria R.I."/>
            <person name="Perez-Carrascal O.M."/>
            <person name="Juarez S."/>
            <person name="Lozano L."/>
            <person name="Martinez-Flores I."/>
            <person name="Martinez-Romero E."/>
            <person name="Cevallos M."/>
            <person name="Romero D."/>
            <person name="Davila G."/>
            <person name="Gonzalez V."/>
        </authorList>
    </citation>
    <scope>NUCLEOTIDE SEQUENCE [LARGE SCALE GENOMIC DNA]</scope>
    <source>
        <strain evidence="1 2">8C-3</strain>
        <plasmid evidence="2">Plasmid prsp8c3c</plasmid>
    </source>
</reference>
<evidence type="ECO:0000313" key="1">
    <source>
        <dbReference type="EMBL" id="APO79100.1"/>
    </source>
</evidence>
<accession>A0A1L5PGG8</accession>
<dbReference type="AlphaFoldDB" id="A0A1L5PGG8"/>